<dbReference type="Proteomes" id="UP000691718">
    <property type="component" value="Unassembled WGS sequence"/>
</dbReference>
<keyword evidence="3" id="KW-1185">Reference proteome</keyword>
<feature type="region of interest" description="Disordered" evidence="1">
    <location>
        <begin position="1"/>
        <end position="57"/>
    </location>
</feature>
<evidence type="ECO:0000313" key="3">
    <source>
        <dbReference type="Proteomes" id="UP000691718"/>
    </source>
</evidence>
<dbReference type="EMBL" id="CAJQZP010000693">
    <property type="protein sequence ID" value="CAG4977337.1"/>
    <property type="molecule type" value="Genomic_DNA"/>
</dbReference>
<evidence type="ECO:0000256" key="1">
    <source>
        <dbReference type="SAM" id="MobiDB-lite"/>
    </source>
</evidence>
<comment type="caution">
    <text evidence="2">The sequence shown here is derived from an EMBL/GenBank/DDBJ whole genome shotgun (WGS) entry which is preliminary data.</text>
</comment>
<sequence>MAQKQTDSERIRQLLEDASTPELTPERNPYSDDGEYGSDQEFQPNYDDISNSDLESTETRKIARNMMRTEFSGSSDTLVSDDEVDVRIHSTLTVPVDKIQIQGMPRKNSLMPYMF</sequence>
<reference evidence="2" key="1">
    <citation type="submission" date="2021-04" db="EMBL/GenBank/DDBJ databases">
        <authorList>
            <person name="Tunstrom K."/>
        </authorList>
    </citation>
    <scope>NUCLEOTIDE SEQUENCE</scope>
</reference>
<feature type="compositionally biased region" description="Basic and acidic residues" evidence="1">
    <location>
        <begin position="1"/>
        <end position="15"/>
    </location>
</feature>
<proteinExistence type="predicted"/>
<protein>
    <submittedName>
        <fullName evidence="2">(apollo) hypothetical protein</fullName>
    </submittedName>
</protein>
<organism evidence="2 3">
    <name type="scientific">Parnassius apollo</name>
    <name type="common">Apollo butterfly</name>
    <name type="synonym">Papilio apollo</name>
    <dbReference type="NCBI Taxonomy" id="110799"/>
    <lineage>
        <taxon>Eukaryota</taxon>
        <taxon>Metazoa</taxon>
        <taxon>Ecdysozoa</taxon>
        <taxon>Arthropoda</taxon>
        <taxon>Hexapoda</taxon>
        <taxon>Insecta</taxon>
        <taxon>Pterygota</taxon>
        <taxon>Neoptera</taxon>
        <taxon>Endopterygota</taxon>
        <taxon>Lepidoptera</taxon>
        <taxon>Glossata</taxon>
        <taxon>Ditrysia</taxon>
        <taxon>Papilionoidea</taxon>
        <taxon>Papilionidae</taxon>
        <taxon>Parnassiinae</taxon>
        <taxon>Parnassini</taxon>
        <taxon>Parnassius</taxon>
        <taxon>Parnassius</taxon>
    </lineage>
</organism>
<dbReference type="AlphaFoldDB" id="A0A8S3WRE0"/>
<feature type="compositionally biased region" description="Polar residues" evidence="1">
    <location>
        <begin position="40"/>
        <end position="54"/>
    </location>
</feature>
<dbReference type="OrthoDB" id="7476390at2759"/>
<name>A0A8S3WRE0_PARAO</name>
<accession>A0A8S3WRE0</accession>
<evidence type="ECO:0000313" key="2">
    <source>
        <dbReference type="EMBL" id="CAG4977337.1"/>
    </source>
</evidence>
<gene>
    <name evidence="2" type="ORF">PAPOLLO_LOCUS9391</name>
</gene>